<gene>
    <name evidence="1" type="ORF">HMPREF9088_1182</name>
</gene>
<accession>E6LFP2</accession>
<dbReference type="RefSeq" id="WP_007208200.1">
    <property type="nucleotide sequence ID" value="NZ_GL622241.1"/>
</dbReference>
<evidence type="ECO:0000313" key="1">
    <source>
        <dbReference type="EMBL" id="EFU74004.1"/>
    </source>
</evidence>
<dbReference type="Proteomes" id="UP000010296">
    <property type="component" value="Unassembled WGS sequence"/>
</dbReference>
<dbReference type="HOGENOM" id="CLU_851894_0_0_9"/>
<reference evidence="1 2" key="1">
    <citation type="submission" date="2010-12" db="EMBL/GenBank/DDBJ databases">
        <authorList>
            <person name="Muzny D."/>
            <person name="Qin X."/>
            <person name="Deng J."/>
            <person name="Jiang H."/>
            <person name="Liu Y."/>
            <person name="Qu J."/>
            <person name="Song X.-Z."/>
            <person name="Zhang L."/>
            <person name="Thornton R."/>
            <person name="Coyle M."/>
            <person name="Francisco L."/>
            <person name="Jackson L."/>
            <person name="Javaid M."/>
            <person name="Korchina V."/>
            <person name="Kovar C."/>
            <person name="Mata R."/>
            <person name="Mathew T."/>
            <person name="Ngo R."/>
            <person name="Nguyen L."/>
            <person name="Nguyen N."/>
            <person name="Okwuonu G."/>
            <person name="Ongeri F."/>
            <person name="Pham C."/>
            <person name="Simmons D."/>
            <person name="Wilczek-Boney K."/>
            <person name="Hale W."/>
            <person name="Jakkamsetti A."/>
            <person name="Pham P."/>
            <person name="Ruth R."/>
            <person name="San Lucas F."/>
            <person name="Warren J."/>
            <person name="Zhang J."/>
            <person name="Zhao Z."/>
            <person name="Zhou C."/>
            <person name="Zhu D."/>
            <person name="Lee S."/>
            <person name="Bess C."/>
            <person name="Blankenburg K."/>
            <person name="Forbes L."/>
            <person name="Fu Q."/>
            <person name="Gubbala S."/>
            <person name="Hirani K."/>
            <person name="Jayaseelan J.C."/>
            <person name="Lara F."/>
            <person name="Munidasa M."/>
            <person name="Palculict T."/>
            <person name="Patil S."/>
            <person name="Pu L.-L."/>
            <person name="Saada N."/>
            <person name="Tang L."/>
            <person name="Weissenberger G."/>
            <person name="Zhu Y."/>
            <person name="Hemphill L."/>
            <person name="Shang Y."/>
            <person name="Youmans B."/>
            <person name="Ayvaz T."/>
            <person name="Ross M."/>
            <person name="Santibanez J."/>
            <person name="Aqrawi P."/>
            <person name="Gross S."/>
            <person name="Joshi V."/>
            <person name="Fowler G."/>
            <person name="Nazareth L."/>
            <person name="Reid J."/>
            <person name="Worley K."/>
            <person name="Petrosino J."/>
            <person name="Highlander S."/>
            <person name="Gibbs R."/>
        </authorList>
    </citation>
    <scope>NUCLEOTIDE SEQUENCE [LARGE SCALE GENOMIC DNA]</scope>
    <source>
        <strain evidence="2">DSM 15952 / CCUG 50447 / LMG 22039 / TP 1.5</strain>
    </source>
</reference>
<name>E6LFP2_ENTI1</name>
<organism evidence="1 2">
    <name type="scientific">Enterococcus italicus (strain DSM 15952 / CCUG 50447 / LMG 22039 / TP 1.5)</name>
    <dbReference type="NCBI Taxonomy" id="888064"/>
    <lineage>
        <taxon>Bacteria</taxon>
        <taxon>Bacillati</taxon>
        <taxon>Bacillota</taxon>
        <taxon>Bacilli</taxon>
        <taxon>Lactobacillales</taxon>
        <taxon>Enterococcaceae</taxon>
        <taxon>Enterococcus</taxon>
    </lineage>
</organism>
<dbReference type="AlphaFoldDB" id="E6LFP2"/>
<dbReference type="EMBL" id="AEPV01000041">
    <property type="protein sequence ID" value="EFU74004.1"/>
    <property type="molecule type" value="Genomic_DNA"/>
</dbReference>
<protein>
    <recommendedName>
        <fullName evidence="3">Mga helix-turn-helix domain-containing protein</fullName>
    </recommendedName>
</protein>
<sequence>MKPISSILTHAISDYLAILNQIQFEPSVYSISQLANHISISGELLRKRLATMNALSTPPLFYLSPTSITLNRSNPRLIFDLYEQIFKEIPELIILDEVLFQRKRTLLTISQDQPFAPSTLSKAKHKILSFQKDQLISDNRPVCTIKKNLLFYFSICLERTLVKLYRERLEVMWTLSYPIFFTNAIEITTKKEPFLACYPTYRFKKNQYTNPLSLLSELCSEHPFDCTPFNFYFQTFLNTNQINSPHERSFALYCVYNLLLWYHHLPPYQLVNFAQNPEFCSSDTKINRMKVQLLQQNLSLPNDEYYQNLFVSLIQRYQFEQQILAK</sequence>
<evidence type="ECO:0000313" key="2">
    <source>
        <dbReference type="Proteomes" id="UP000010296"/>
    </source>
</evidence>
<evidence type="ECO:0008006" key="3">
    <source>
        <dbReference type="Google" id="ProtNLM"/>
    </source>
</evidence>
<dbReference type="PATRIC" id="fig|888064.11.peg.1481"/>
<proteinExistence type="predicted"/>
<keyword evidence="2" id="KW-1185">Reference proteome</keyword>
<comment type="caution">
    <text evidence="1">The sequence shown here is derived from an EMBL/GenBank/DDBJ whole genome shotgun (WGS) entry which is preliminary data.</text>
</comment>